<dbReference type="PANTHER" id="PTHR12496:SF9">
    <property type="entry name" value="METHYLTRANSFERASE-LIKE PROTEIN 25-RELATED"/>
    <property type="match status" value="1"/>
</dbReference>
<evidence type="ECO:0000313" key="3">
    <source>
        <dbReference type="Proteomes" id="UP000582182"/>
    </source>
</evidence>
<dbReference type="InterPro" id="IPR025714">
    <property type="entry name" value="Methyltranfer_dom"/>
</dbReference>
<feature type="non-terminal residue" evidence="2">
    <location>
        <position position="1"/>
    </location>
</feature>
<dbReference type="Proteomes" id="UP000582182">
    <property type="component" value="Unassembled WGS sequence"/>
</dbReference>
<protein>
    <submittedName>
        <fullName evidence="2">MET25 protein</fullName>
    </submittedName>
</protein>
<evidence type="ECO:0000259" key="1">
    <source>
        <dbReference type="Pfam" id="PF13679"/>
    </source>
</evidence>
<proteinExistence type="predicted"/>
<sequence>TDDDMFSNVFCENSKKLVDVHLFALAAQYYSLSNLGVSTPLEDLLEALRGDKQGSTGIKTDEFMNNKKSHEVQVMSELVDNIATYCGINQVIDIGSGKGYLSSFLSMQYNLKVYGIDSSNTTTNGAHERNRKLNKHWRAYQSRARANIESQRLEEANDRPAQTEMNCKDINEKLLNKTVSLQCQDQVTLQDLIPSSDFTEISTSETSKETETDLVAQTQSDESKLSEEVLAILSVLPADAVEIFSSSQYTCRELCEEEKEQRKMASLKAKASKSSESSLYFPLTSCITAQTDLSDIITDLEDCMMVGLHTCGNLAANTLRIFTAKPEIKAVCSVSCCYHLLSEQFENQEAVPFLHFADCLEEVWGFPMCQYLKDKCWCCGRNARMTACLALERVAVGQMLPIESLFCRAVLQVIIEEIYGVTKSDRHVGKIFSKSSSFIDYVRKSLKKLELDDSKLPDSCIMDYYEKYKHRMDELEAFNMLKVVLAPCIEVLILLDRLCYLKEQDNIAWSGLVKLFDPVKSPRCYAVIALKKQSCF</sequence>
<feature type="non-terminal residue" evidence="2">
    <location>
        <position position="536"/>
    </location>
</feature>
<accession>A0A7L3L8L3</accession>
<comment type="caution">
    <text evidence="2">The sequence shown here is derived from an EMBL/GenBank/DDBJ whole genome shotgun (WGS) entry which is preliminary data.</text>
</comment>
<dbReference type="Pfam" id="PF13679">
    <property type="entry name" value="Methyltransf_32"/>
    <property type="match status" value="1"/>
</dbReference>
<feature type="domain" description="Methyltransferase" evidence="1">
    <location>
        <begin position="67"/>
        <end position="344"/>
    </location>
</feature>
<organism evidence="2 3">
    <name type="scientific">Turnix velox</name>
    <name type="common">Little buttonquail</name>
    <dbReference type="NCBI Taxonomy" id="2529409"/>
    <lineage>
        <taxon>Eukaryota</taxon>
        <taxon>Metazoa</taxon>
        <taxon>Chordata</taxon>
        <taxon>Craniata</taxon>
        <taxon>Vertebrata</taxon>
        <taxon>Euteleostomi</taxon>
        <taxon>Archelosauria</taxon>
        <taxon>Archosauria</taxon>
        <taxon>Dinosauria</taxon>
        <taxon>Saurischia</taxon>
        <taxon>Theropoda</taxon>
        <taxon>Coelurosauria</taxon>
        <taxon>Aves</taxon>
        <taxon>Neognathae</taxon>
        <taxon>Neoaves</taxon>
        <taxon>Charadriiformes</taxon>
        <taxon>Turnicidae</taxon>
        <taxon>Turnix</taxon>
    </lineage>
</organism>
<dbReference type="InterPro" id="IPR052220">
    <property type="entry name" value="METTL25"/>
</dbReference>
<dbReference type="OrthoDB" id="10258156at2759"/>
<gene>
    <name evidence="2" type="primary">Mettl25</name>
    <name evidence="2" type="ORF">TURVEL_R01116</name>
</gene>
<dbReference type="SUPFAM" id="SSF53335">
    <property type="entry name" value="S-adenosyl-L-methionine-dependent methyltransferases"/>
    <property type="match status" value="1"/>
</dbReference>
<dbReference type="InterPro" id="IPR029063">
    <property type="entry name" value="SAM-dependent_MTases_sf"/>
</dbReference>
<name>A0A7L3L8L3_9CHAR</name>
<dbReference type="Gene3D" id="3.40.50.150">
    <property type="entry name" value="Vaccinia Virus protein VP39"/>
    <property type="match status" value="1"/>
</dbReference>
<evidence type="ECO:0000313" key="2">
    <source>
        <dbReference type="EMBL" id="NXU50439.1"/>
    </source>
</evidence>
<reference evidence="2 3" key="1">
    <citation type="submission" date="2019-09" db="EMBL/GenBank/DDBJ databases">
        <title>Bird 10,000 Genomes (B10K) Project - Family phase.</title>
        <authorList>
            <person name="Zhang G."/>
        </authorList>
    </citation>
    <scope>NUCLEOTIDE SEQUENCE [LARGE SCALE GENOMIC DNA]</scope>
    <source>
        <strain evidence="2">B10K-DU-029-46</strain>
    </source>
</reference>
<dbReference type="PANTHER" id="PTHR12496">
    <property type="entry name" value="CGI-41 METHYLTRANSFERASE"/>
    <property type="match status" value="1"/>
</dbReference>
<dbReference type="EMBL" id="VZTY01009478">
    <property type="protein sequence ID" value="NXU50439.1"/>
    <property type="molecule type" value="Genomic_DNA"/>
</dbReference>
<keyword evidence="3" id="KW-1185">Reference proteome</keyword>
<dbReference type="AlphaFoldDB" id="A0A7L3L8L3"/>